<dbReference type="EMBL" id="JAGSOG010000103">
    <property type="protein sequence ID" value="MBR7835636.1"/>
    <property type="molecule type" value="Genomic_DNA"/>
</dbReference>
<evidence type="ECO:0000259" key="10">
    <source>
        <dbReference type="PROSITE" id="PS51779"/>
    </source>
</evidence>
<feature type="region of interest" description="Disordered" evidence="9">
    <location>
        <begin position="1"/>
        <end position="32"/>
    </location>
</feature>
<feature type="transmembrane region" description="Helical" evidence="8">
    <location>
        <begin position="53"/>
        <end position="73"/>
    </location>
</feature>
<dbReference type="Gene3D" id="3.10.20.310">
    <property type="entry name" value="membrane protein fhac"/>
    <property type="match status" value="1"/>
</dbReference>
<dbReference type="Pfam" id="PF08478">
    <property type="entry name" value="POTRA_1"/>
    <property type="match status" value="1"/>
</dbReference>
<dbReference type="GO" id="GO:0090529">
    <property type="term" value="P:cell septum assembly"/>
    <property type="evidence" value="ECO:0007669"/>
    <property type="project" value="InterPro"/>
</dbReference>
<dbReference type="PROSITE" id="PS51779">
    <property type="entry name" value="POTRA"/>
    <property type="match status" value="1"/>
</dbReference>
<comment type="similarity">
    <text evidence="8">Belongs to the FtsQ/DivIB family. FtsQ subfamily.</text>
</comment>
<dbReference type="InterPro" id="IPR034746">
    <property type="entry name" value="POTRA"/>
</dbReference>
<dbReference type="RefSeq" id="WP_212530126.1">
    <property type="nucleotide sequence ID" value="NZ_JAGSOG010000103.1"/>
</dbReference>
<dbReference type="GO" id="GO:0032153">
    <property type="term" value="C:cell division site"/>
    <property type="evidence" value="ECO:0007669"/>
    <property type="project" value="UniProtKB-UniRule"/>
</dbReference>
<proteinExistence type="inferred from homology"/>
<dbReference type="PANTHER" id="PTHR37820:SF1">
    <property type="entry name" value="CELL DIVISION PROTEIN FTSQ"/>
    <property type="match status" value="1"/>
</dbReference>
<keyword evidence="12" id="KW-1185">Reference proteome</keyword>
<dbReference type="HAMAP" id="MF_00911">
    <property type="entry name" value="FtsQ_subfam"/>
    <property type="match status" value="1"/>
</dbReference>
<dbReference type="InterPro" id="IPR050487">
    <property type="entry name" value="FtsQ_DivIB"/>
</dbReference>
<accession>A0A941EQQ9</accession>
<keyword evidence="2 8" id="KW-1003">Cell membrane</keyword>
<evidence type="ECO:0000256" key="6">
    <source>
        <dbReference type="ARBA" id="ARBA00023136"/>
    </source>
</evidence>
<evidence type="ECO:0000256" key="4">
    <source>
        <dbReference type="ARBA" id="ARBA00022692"/>
    </source>
</evidence>
<sequence>MTGAGGGRSTNERAAADAATAGSRRPGGAGRVSDLPARLYAARMRTRSRRRRLTVTLSVTACLFALVGYLLLWHTSLIAVRGVHVRGTKSVTAATVLTAAQIRTGSPMAALDTAAVAARIERIPQVASASVSRDWPGTVEISVVERVAAALVPDAAGYAIVDGGGVVFGQSATVRSGLPVIDVSGAAKDAEVVPGALAALRALPAALDRRIASITATDPYAITLTLTDGTTVNWGGGEDATQKAADLTALMRVGGAHHYDVSAPNAPAKS</sequence>
<evidence type="ECO:0000313" key="11">
    <source>
        <dbReference type="EMBL" id="MBR7835636.1"/>
    </source>
</evidence>
<keyword evidence="4 8" id="KW-0812">Transmembrane</keyword>
<evidence type="ECO:0000256" key="5">
    <source>
        <dbReference type="ARBA" id="ARBA00022989"/>
    </source>
</evidence>
<evidence type="ECO:0000256" key="1">
    <source>
        <dbReference type="ARBA" id="ARBA00004370"/>
    </source>
</evidence>
<keyword evidence="3 8" id="KW-0132">Cell division</keyword>
<dbReference type="GO" id="GO:0005886">
    <property type="term" value="C:plasma membrane"/>
    <property type="evidence" value="ECO:0007669"/>
    <property type="project" value="UniProtKB-SubCell"/>
</dbReference>
<protein>
    <recommendedName>
        <fullName evidence="8">Cell division protein FtsQ</fullName>
    </recommendedName>
</protein>
<dbReference type="AlphaFoldDB" id="A0A941EQQ9"/>
<gene>
    <name evidence="8" type="primary">ftsQ</name>
    <name evidence="11" type="ORF">KDL01_20340</name>
</gene>
<evidence type="ECO:0000256" key="3">
    <source>
        <dbReference type="ARBA" id="ARBA00022618"/>
    </source>
</evidence>
<dbReference type="InterPro" id="IPR026579">
    <property type="entry name" value="FtsQ"/>
</dbReference>
<keyword evidence="7 8" id="KW-0131">Cell cycle</keyword>
<comment type="subcellular location">
    <subcellularLocation>
        <location evidence="8">Cell membrane</location>
        <topology evidence="8">Single-pass type II membrane protein</topology>
    </subcellularLocation>
    <subcellularLocation>
        <location evidence="1">Membrane</location>
    </subcellularLocation>
    <text evidence="8">Localizes to the division septum.</text>
</comment>
<evidence type="ECO:0000256" key="2">
    <source>
        <dbReference type="ARBA" id="ARBA00022475"/>
    </source>
</evidence>
<dbReference type="PANTHER" id="PTHR37820">
    <property type="entry name" value="CELL DIVISION PROTEIN DIVIB"/>
    <property type="match status" value="1"/>
</dbReference>
<dbReference type="GO" id="GO:0043093">
    <property type="term" value="P:FtsZ-dependent cytokinesis"/>
    <property type="evidence" value="ECO:0007669"/>
    <property type="project" value="UniProtKB-UniRule"/>
</dbReference>
<keyword evidence="5 8" id="KW-1133">Transmembrane helix</keyword>
<evidence type="ECO:0000256" key="8">
    <source>
        <dbReference type="HAMAP-Rule" id="MF_00911"/>
    </source>
</evidence>
<dbReference type="Pfam" id="PF03799">
    <property type="entry name" value="FtsQ_DivIB_C"/>
    <property type="match status" value="1"/>
</dbReference>
<keyword evidence="6 8" id="KW-0472">Membrane</keyword>
<organism evidence="11 12">
    <name type="scientific">Actinospica durhamensis</name>
    <dbReference type="NCBI Taxonomy" id="1508375"/>
    <lineage>
        <taxon>Bacteria</taxon>
        <taxon>Bacillati</taxon>
        <taxon>Actinomycetota</taxon>
        <taxon>Actinomycetes</taxon>
        <taxon>Catenulisporales</taxon>
        <taxon>Actinospicaceae</taxon>
        <taxon>Actinospica</taxon>
    </lineage>
</organism>
<reference evidence="11" key="1">
    <citation type="submission" date="2021-04" db="EMBL/GenBank/DDBJ databases">
        <title>Genome based classification of Actinospica acidithermotolerans sp. nov., an actinobacterium isolated from an Indonesian hot spring.</title>
        <authorList>
            <person name="Kusuma A.B."/>
            <person name="Putra K.E."/>
            <person name="Nafisah S."/>
            <person name="Loh J."/>
            <person name="Nouioui I."/>
            <person name="Goodfellow M."/>
        </authorList>
    </citation>
    <scope>NUCLEOTIDE SEQUENCE</scope>
    <source>
        <strain evidence="11">CSCA 57</strain>
    </source>
</reference>
<feature type="domain" description="POTRA" evidence="10">
    <location>
        <begin position="78"/>
        <end position="146"/>
    </location>
</feature>
<evidence type="ECO:0000256" key="7">
    <source>
        <dbReference type="ARBA" id="ARBA00023306"/>
    </source>
</evidence>
<evidence type="ECO:0000256" key="9">
    <source>
        <dbReference type="SAM" id="MobiDB-lite"/>
    </source>
</evidence>
<dbReference type="InterPro" id="IPR013685">
    <property type="entry name" value="POTRA_FtsQ_type"/>
</dbReference>
<dbReference type="InterPro" id="IPR005548">
    <property type="entry name" value="Cell_div_FtsQ/DivIB_C"/>
</dbReference>
<dbReference type="Proteomes" id="UP000675781">
    <property type="component" value="Unassembled WGS sequence"/>
</dbReference>
<name>A0A941EQQ9_9ACTN</name>
<evidence type="ECO:0000313" key="12">
    <source>
        <dbReference type="Proteomes" id="UP000675781"/>
    </source>
</evidence>
<comment type="caution">
    <text evidence="11">The sequence shown here is derived from an EMBL/GenBank/DDBJ whole genome shotgun (WGS) entry which is preliminary data.</text>
</comment>
<comment type="function">
    <text evidence="8">Essential cell division protein.</text>
</comment>